<dbReference type="InterPro" id="IPR001138">
    <property type="entry name" value="Zn2Cys6_DnaBD"/>
</dbReference>
<feature type="domain" description="Zn(2)-C6 fungal-type" evidence="8">
    <location>
        <begin position="12"/>
        <end position="42"/>
    </location>
</feature>
<evidence type="ECO:0000256" key="2">
    <source>
        <dbReference type="ARBA" id="ARBA00022723"/>
    </source>
</evidence>
<keyword evidence="2" id="KW-0479">Metal-binding</keyword>
<evidence type="ECO:0000256" key="6">
    <source>
        <dbReference type="ARBA" id="ARBA00023242"/>
    </source>
</evidence>
<keyword evidence="3" id="KW-0805">Transcription regulation</keyword>
<evidence type="ECO:0000259" key="8">
    <source>
        <dbReference type="PROSITE" id="PS50048"/>
    </source>
</evidence>
<dbReference type="PANTHER" id="PTHR31001">
    <property type="entry name" value="UNCHARACTERIZED TRANSCRIPTIONAL REGULATORY PROTEIN"/>
    <property type="match status" value="1"/>
</dbReference>
<keyword evidence="5" id="KW-0804">Transcription</keyword>
<dbReference type="PANTHER" id="PTHR31001:SF57">
    <property type="entry name" value="ZN(II)2CYS6 TRANSCRIPTION FACTOR (EUROFUNG)"/>
    <property type="match status" value="1"/>
</dbReference>
<dbReference type="CDD" id="cd00067">
    <property type="entry name" value="GAL4"/>
    <property type="match status" value="2"/>
</dbReference>
<dbReference type="Pfam" id="PF00172">
    <property type="entry name" value="Zn_clus"/>
    <property type="match status" value="2"/>
</dbReference>
<keyword evidence="10" id="KW-1185">Reference proteome</keyword>
<evidence type="ECO:0000256" key="1">
    <source>
        <dbReference type="ARBA" id="ARBA00004123"/>
    </source>
</evidence>
<dbReference type="GO" id="GO:0003677">
    <property type="term" value="F:DNA binding"/>
    <property type="evidence" value="ECO:0007669"/>
    <property type="project" value="UniProtKB-KW"/>
</dbReference>
<keyword evidence="6" id="KW-0539">Nucleus</keyword>
<reference evidence="10" key="1">
    <citation type="journal article" date="2017" name="Genome Biol.">
        <title>Comparative genomics reveals high biological diversity and specific adaptations in the industrially and medically important fungal genus Aspergillus.</title>
        <authorList>
            <person name="de Vries R.P."/>
            <person name="Riley R."/>
            <person name="Wiebenga A."/>
            <person name="Aguilar-Osorio G."/>
            <person name="Amillis S."/>
            <person name="Uchima C.A."/>
            <person name="Anderluh G."/>
            <person name="Asadollahi M."/>
            <person name="Askin M."/>
            <person name="Barry K."/>
            <person name="Battaglia E."/>
            <person name="Bayram O."/>
            <person name="Benocci T."/>
            <person name="Braus-Stromeyer S.A."/>
            <person name="Caldana C."/>
            <person name="Canovas D."/>
            <person name="Cerqueira G.C."/>
            <person name="Chen F."/>
            <person name="Chen W."/>
            <person name="Choi C."/>
            <person name="Clum A."/>
            <person name="Dos Santos R.A."/>
            <person name="Damasio A.R."/>
            <person name="Diallinas G."/>
            <person name="Emri T."/>
            <person name="Fekete E."/>
            <person name="Flipphi M."/>
            <person name="Freyberg S."/>
            <person name="Gallo A."/>
            <person name="Gournas C."/>
            <person name="Habgood R."/>
            <person name="Hainaut M."/>
            <person name="Harispe M.L."/>
            <person name="Henrissat B."/>
            <person name="Hilden K.S."/>
            <person name="Hope R."/>
            <person name="Hossain A."/>
            <person name="Karabika E."/>
            <person name="Karaffa L."/>
            <person name="Karanyi Z."/>
            <person name="Krasevec N."/>
            <person name="Kuo A."/>
            <person name="Kusch H."/>
            <person name="LaButti K."/>
            <person name="Lagendijk E.L."/>
            <person name="Lapidus A."/>
            <person name="Levasseur A."/>
            <person name="Lindquist E."/>
            <person name="Lipzen A."/>
            <person name="Logrieco A.F."/>
            <person name="MacCabe A."/>
            <person name="Maekelae M.R."/>
            <person name="Malavazi I."/>
            <person name="Melin P."/>
            <person name="Meyer V."/>
            <person name="Mielnichuk N."/>
            <person name="Miskei M."/>
            <person name="Molnar A.P."/>
            <person name="Mule G."/>
            <person name="Ngan C.Y."/>
            <person name="Orejas M."/>
            <person name="Orosz E."/>
            <person name="Ouedraogo J.P."/>
            <person name="Overkamp K.M."/>
            <person name="Park H.-S."/>
            <person name="Perrone G."/>
            <person name="Piumi F."/>
            <person name="Punt P.J."/>
            <person name="Ram A.F."/>
            <person name="Ramon A."/>
            <person name="Rauscher S."/>
            <person name="Record E."/>
            <person name="Riano-Pachon D.M."/>
            <person name="Robert V."/>
            <person name="Roehrig J."/>
            <person name="Ruller R."/>
            <person name="Salamov A."/>
            <person name="Salih N.S."/>
            <person name="Samson R.A."/>
            <person name="Sandor E."/>
            <person name="Sanguinetti M."/>
            <person name="Schuetze T."/>
            <person name="Sepcic K."/>
            <person name="Shelest E."/>
            <person name="Sherlock G."/>
            <person name="Sophianopoulou V."/>
            <person name="Squina F.M."/>
            <person name="Sun H."/>
            <person name="Susca A."/>
            <person name="Todd R.B."/>
            <person name="Tsang A."/>
            <person name="Unkles S.E."/>
            <person name="van de Wiele N."/>
            <person name="van Rossen-Uffink D."/>
            <person name="Oliveira J.V."/>
            <person name="Vesth T.C."/>
            <person name="Visser J."/>
            <person name="Yu J.-H."/>
            <person name="Zhou M."/>
            <person name="Andersen M.R."/>
            <person name="Archer D.B."/>
            <person name="Baker S.E."/>
            <person name="Benoit I."/>
            <person name="Brakhage A.A."/>
            <person name="Braus G.H."/>
            <person name="Fischer R."/>
            <person name="Frisvad J.C."/>
            <person name="Goldman G.H."/>
            <person name="Houbraken J."/>
            <person name="Oakley B."/>
            <person name="Pocsi I."/>
            <person name="Scazzocchio C."/>
            <person name="Seiboth B."/>
            <person name="vanKuyk P.A."/>
            <person name="Wortman J."/>
            <person name="Dyer P.S."/>
            <person name="Grigoriev I.V."/>
        </authorList>
    </citation>
    <scope>NUCLEOTIDE SEQUENCE [LARGE SCALE GENOMIC DNA]</scope>
    <source>
        <strain evidence="10">CBS 593.65</strain>
    </source>
</reference>
<dbReference type="InterPro" id="IPR050613">
    <property type="entry name" value="Sec_Metabolite_Reg"/>
</dbReference>
<dbReference type="GO" id="GO:0005634">
    <property type="term" value="C:nucleus"/>
    <property type="evidence" value="ECO:0007669"/>
    <property type="project" value="UniProtKB-SubCell"/>
</dbReference>
<evidence type="ECO:0000313" key="9">
    <source>
        <dbReference type="EMBL" id="OJJ57149.1"/>
    </source>
</evidence>
<dbReference type="STRING" id="1036612.A0A1L9TCJ2"/>
<dbReference type="GeneID" id="63759972"/>
<accession>A0A1L9TCJ2</accession>
<protein>
    <recommendedName>
        <fullName evidence="8">Zn(2)-C6 fungal-type domain-containing protein</fullName>
    </recommendedName>
</protein>
<comment type="subcellular location">
    <subcellularLocation>
        <location evidence="1">Nucleus</location>
    </subcellularLocation>
</comment>
<dbReference type="InterPro" id="IPR007219">
    <property type="entry name" value="XnlR_reg_dom"/>
</dbReference>
<dbReference type="Proteomes" id="UP000184356">
    <property type="component" value="Unassembled WGS sequence"/>
</dbReference>
<dbReference type="PROSITE" id="PS50048">
    <property type="entry name" value="ZN2_CY6_FUNGAL_2"/>
    <property type="match status" value="2"/>
</dbReference>
<feature type="region of interest" description="Disordered" evidence="7">
    <location>
        <begin position="128"/>
        <end position="156"/>
    </location>
</feature>
<dbReference type="Gene3D" id="4.10.240.10">
    <property type="entry name" value="Zn(2)-C6 fungal-type DNA-binding domain"/>
    <property type="match status" value="2"/>
</dbReference>
<name>A0A1L9TCJ2_9EURO</name>
<dbReference type="CDD" id="cd12148">
    <property type="entry name" value="fungal_TF_MHR"/>
    <property type="match status" value="1"/>
</dbReference>
<dbReference type="OrthoDB" id="4337792at2759"/>
<evidence type="ECO:0000256" key="7">
    <source>
        <dbReference type="SAM" id="MobiDB-lite"/>
    </source>
</evidence>
<dbReference type="GO" id="GO:0008270">
    <property type="term" value="F:zinc ion binding"/>
    <property type="evidence" value="ECO:0007669"/>
    <property type="project" value="InterPro"/>
</dbReference>
<dbReference type="PROSITE" id="PS00463">
    <property type="entry name" value="ZN2_CY6_FUNGAL_1"/>
    <property type="match status" value="2"/>
</dbReference>
<dbReference type="AlphaFoldDB" id="A0A1L9TCJ2"/>
<dbReference type="GO" id="GO:0006351">
    <property type="term" value="P:DNA-templated transcription"/>
    <property type="evidence" value="ECO:0007669"/>
    <property type="project" value="InterPro"/>
</dbReference>
<evidence type="ECO:0000313" key="10">
    <source>
        <dbReference type="Proteomes" id="UP000184356"/>
    </source>
</evidence>
<dbReference type="SMART" id="SM00906">
    <property type="entry name" value="Fungal_trans"/>
    <property type="match status" value="1"/>
</dbReference>
<organism evidence="9 10">
    <name type="scientific">Aspergillus sydowii CBS 593.65</name>
    <dbReference type="NCBI Taxonomy" id="1036612"/>
    <lineage>
        <taxon>Eukaryota</taxon>
        <taxon>Fungi</taxon>
        <taxon>Dikarya</taxon>
        <taxon>Ascomycota</taxon>
        <taxon>Pezizomycotina</taxon>
        <taxon>Eurotiomycetes</taxon>
        <taxon>Eurotiomycetidae</taxon>
        <taxon>Eurotiales</taxon>
        <taxon>Aspergillaceae</taxon>
        <taxon>Aspergillus</taxon>
        <taxon>Aspergillus subgen. Nidulantes</taxon>
    </lineage>
</organism>
<proteinExistence type="predicted"/>
<sequence>MFQTPRGRKILACQGCREHKQGCDRQRPRCSRCSKIGRQCVYQRQLDVVGGPIQVYESGQCALDGSSECRAPTVQYEVLRTNCQRECDNRLLRTRTRHRSPVSCARCRRLKVRCDREFPCGRCSRAGKNEECDYSHSSKTSRQSLEDTSHSGKSPWHSRFLTRSHWALLVEDIRELTMPHFVHPTASVESAEMTPAGIHRVSNFPFSDRPGRVKASRKSLLSILPDRATAEVFIQNYLDTIEQAYTVIHLSSFKSELIQFWEDPHAVNDGWLALFFAILSLGCHAYNATAHGKQDPYPGLDVQFLDASEACLKATPLMYYPEKSNIQTLYLMVIFKQLDRMSCHQTGACWPLTGLIVRLSMMLGMHVNHAGNGALSDLEIQHRKDLWMSVILLEMRQSLVSGMPLLLQVTDFPGIEPVSDDSVKTSFYKSIPLITKVLSTLNHNRNQLEHDNVLEYDLQLRKLLKDPNLSLDCQSKNYPARLLFNVFYRRLLLALHTSFAQEPRAWTQYPVSYWSTLDSCLGLLAVQRELCEQTDNKSANVRSGHLMAWFAGLFREDFFTAAMTLCHHLVKANSPLEPSVSTECFCQQQARDTIMETLVSCSGLWAREKGLSVCHREASRVMSSVIDYLRVQ</sequence>
<dbReference type="EMBL" id="KV878589">
    <property type="protein sequence ID" value="OJJ57149.1"/>
    <property type="molecule type" value="Genomic_DNA"/>
</dbReference>
<gene>
    <name evidence="9" type="ORF">ASPSYDRAFT_206270</name>
</gene>
<feature type="domain" description="Zn(2)-C6 fungal-type" evidence="8">
    <location>
        <begin position="103"/>
        <end position="134"/>
    </location>
</feature>
<evidence type="ECO:0000256" key="5">
    <source>
        <dbReference type="ARBA" id="ARBA00023163"/>
    </source>
</evidence>
<dbReference type="SUPFAM" id="SSF57701">
    <property type="entry name" value="Zn2/Cys6 DNA-binding domain"/>
    <property type="match status" value="2"/>
</dbReference>
<dbReference type="RefSeq" id="XP_040700955.1">
    <property type="nucleotide sequence ID" value="XM_040843899.1"/>
</dbReference>
<keyword evidence="4" id="KW-0238">DNA-binding</keyword>
<dbReference type="InterPro" id="IPR036864">
    <property type="entry name" value="Zn2-C6_fun-type_DNA-bd_sf"/>
</dbReference>
<dbReference type="VEuPathDB" id="FungiDB:ASPSYDRAFT_206270"/>
<evidence type="ECO:0000256" key="4">
    <source>
        <dbReference type="ARBA" id="ARBA00023125"/>
    </source>
</evidence>
<dbReference type="GO" id="GO:0000981">
    <property type="term" value="F:DNA-binding transcription factor activity, RNA polymerase II-specific"/>
    <property type="evidence" value="ECO:0007669"/>
    <property type="project" value="InterPro"/>
</dbReference>
<dbReference type="SMART" id="SM00066">
    <property type="entry name" value="GAL4"/>
    <property type="match status" value="2"/>
</dbReference>
<evidence type="ECO:0000256" key="3">
    <source>
        <dbReference type="ARBA" id="ARBA00023015"/>
    </source>
</evidence>